<dbReference type="SUPFAM" id="SSF46894">
    <property type="entry name" value="C-terminal effector domain of the bipartite response regulators"/>
    <property type="match status" value="1"/>
</dbReference>
<dbReference type="EMBL" id="QSIR01000044">
    <property type="protein sequence ID" value="RHD00373.1"/>
    <property type="molecule type" value="Genomic_DNA"/>
</dbReference>
<evidence type="ECO:0000313" key="12">
    <source>
        <dbReference type="Proteomes" id="UP000284472"/>
    </source>
</evidence>
<dbReference type="EMBL" id="QSSX01000049">
    <property type="protein sequence ID" value="RGM19167.1"/>
    <property type="molecule type" value="Genomic_DNA"/>
</dbReference>
<dbReference type="Proteomes" id="UP000286137">
    <property type="component" value="Unassembled WGS sequence"/>
</dbReference>
<evidence type="ECO:0000313" key="5">
    <source>
        <dbReference type="EMBL" id="NSI66632.1"/>
    </source>
</evidence>
<reference evidence="5" key="2">
    <citation type="journal article" date="2020" name="Cell Host Microbe">
        <title>Functional and Genomic Variation between Human-Derived Isolates of Lachnospiraceae Reveals Inter- and Intra-Species Diversity.</title>
        <authorList>
            <person name="Sorbara M.T."/>
            <person name="Littmann E.R."/>
            <person name="Fontana E."/>
            <person name="Moody T.U."/>
            <person name="Kohout C.E."/>
            <person name="Gjonbalaj M."/>
            <person name="Eaton V."/>
            <person name="Seok R."/>
            <person name="Leiner I.M."/>
            <person name="Pamer E.G."/>
        </authorList>
    </citation>
    <scope>NUCLEOTIDE SEQUENCE</scope>
    <source>
        <strain evidence="5">MSK.11.9</strain>
        <strain evidence="4">MSK.15.32</strain>
        <strain evidence="3">MSK.22.53</strain>
    </source>
</reference>
<keyword evidence="1" id="KW-0238">DNA-binding</keyword>
<dbReference type="Proteomes" id="UP001296580">
    <property type="component" value="Unassembled WGS sequence"/>
</dbReference>
<dbReference type="GO" id="GO:0000160">
    <property type="term" value="P:phosphorelay signal transduction system"/>
    <property type="evidence" value="ECO:0007669"/>
    <property type="project" value="InterPro"/>
</dbReference>
<dbReference type="Proteomes" id="UP000260808">
    <property type="component" value="Unassembled WGS sequence"/>
</dbReference>
<dbReference type="STRING" id="33038.GCA_900067245_00623"/>
<dbReference type="EMBL" id="QRTJ01000060">
    <property type="protein sequence ID" value="RGQ59152.1"/>
    <property type="molecule type" value="Genomic_DNA"/>
</dbReference>
<dbReference type="AlphaFoldDB" id="A0A2N5NNB5"/>
<dbReference type="InterPro" id="IPR016032">
    <property type="entry name" value="Sig_transdc_resp-reg_C-effctor"/>
</dbReference>
<evidence type="ECO:0000313" key="4">
    <source>
        <dbReference type="EMBL" id="NSI59520.1"/>
    </source>
</evidence>
<dbReference type="InterPro" id="IPR001867">
    <property type="entry name" value="OmpR/PhoB-type_DNA-bd"/>
</dbReference>
<dbReference type="Proteomes" id="UP001296581">
    <property type="component" value="Unassembled WGS sequence"/>
</dbReference>
<dbReference type="Proteomes" id="UP000284472">
    <property type="component" value="Unassembled WGS sequence"/>
</dbReference>
<dbReference type="Pfam" id="PF00486">
    <property type="entry name" value="Trans_reg_C"/>
    <property type="match status" value="1"/>
</dbReference>
<evidence type="ECO:0000313" key="3">
    <source>
        <dbReference type="EMBL" id="NSI20630.1"/>
    </source>
</evidence>
<evidence type="ECO:0000313" key="11">
    <source>
        <dbReference type="Proteomes" id="UP000283992"/>
    </source>
</evidence>
<feature type="domain" description="OmpR/PhoB-type" evidence="2">
    <location>
        <begin position="27"/>
        <end position="69"/>
    </location>
</feature>
<dbReference type="EMBL" id="JAAIRV010000034">
    <property type="protein sequence ID" value="NSI59520.1"/>
    <property type="molecule type" value="Genomic_DNA"/>
</dbReference>
<reference evidence="10 11" key="1">
    <citation type="submission" date="2018-08" db="EMBL/GenBank/DDBJ databases">
        <title>A genome reference for cultivated species of the human gut microbiota.</title>
        <authorList>
            <person name="Zou Y."/>
            <person name="Xue W."/>
            <person name="Luo G."/>
        </authorList>
    </citation>
    <scope>NUCLEOTIDE SEQUENCE [LARGE SCALE GENOMIC DNA]</scope>
    <source>
        <strain evidence="7 13">AF27-4BH</strain>
        <strain evidence="9 11">AM12-54</strain>
        <strain evidence="8 12">AM32-6</strain>
        <strain evidence="6 10">TF01-20-2</strain>
    </source>
</reference>
<evidence type="ECO:0000313" key="6">
    <source>
        <dbReference type="EMBL" id="RGM19167.1"/>
    </source>
</evidence>
<dbReference type="PANTHER" id="PTHR33055">
    <property type="entry name" value="TRANSPOSASE FOR INSERTION SEQUENCE ELEMENT IS1111A"/>
    <property type="match status" value="1"/>
</dbReference>
<protein>
    <submittedName>
        <fullName evidence="5">IS110 family transposase</fullName>
    </submittedName>
</protein>
<reference evidence="5" key="3">
    <citation type="submission" date="2020-02" db="EMBL/GenBank/DDBJ databases">
        <authorList>
            <person name="Littmann E."/>
            <person name="Sorbara M."/>
        </authorList>
    </citation>
    <scope>NUCLEOTIDE SEQUENCE</scope>
    <source>
        <strain evidence="5">MSK.11.9</strain>
        <strain evidence="4">MSK.15.32</strain>
        <strain evidence="3">MSK.22.53</strain>
    </source>
</reference>
<proteinExistence type="predicted"/>
<dbReference type="EMBL" id="JAAIRY010000057">
    <property type="protein sequence ID" value="NSI66632.1"/>
    <property type="molecule type" value="Genomic_DNA"/>
</dbReference>
<comment type="caution">
    <text evidence="5">The sequence shown here is derived from an EMBL/GenBank/DDBJ whole genome shotgun (WGS) entry which is preliminary data.</text>
</comment>
<organism evidence="5 14">
    <name type="scientific">Mediterraneibacter gnavus</name>
    <name type="common">Ruminococcus gnavus</name>
    <dbReference type="NCBI Taxonomy" id="33038"/>
    <lineage>
        <taxon>Bacteria</taxon>
        <taxon>Bacillati</taxon>
        <taxon>Bacillota</taxon>
        <taxon>Clostridia</taxon>
        <taxon>Lachnospirales</taxon>
        <taxon>Lachnospiraceae</taxon>
        <taxon>Mediterraneibacter</taxon>
    </lineage>
</organism>
<gene>
    <name evidence="9" type="ORF">DW142_11090</name>
    <name evidence="8" type="ORF">DW812_17145</name>
    <name evidence="7" type="ORF">DWY88_16875</name>
    <name evidence="6" type="ORF">DXC31_14670</name>
    <name evidence="3" type="ORF">G4958_15065</name>
    <name evidence="5" type="ORF">G4981_15470</name>
    <name evidence="4" type="ORF">G4993_14150</name>
</gene>
<evidence type="ECO:0000256" key="1">
    <source>
        <dbReference type="ARBA" id="ARBA00023125"/>
    </source>
</evidence>
<dbReference type="InterPro" id="IPR047650">
    <property type="entry name" value="Transpos_IS110"/>
</dbReference>
<dbReference type="Gene3D" id="1.10.10.10">
    <property type="entry name" value="Winged helix-like DNA-binding domain superfamily/Winged helix DNA-binding domain"/>
    <property type="match status" value="1"/>
</dbReference>
<dbReference type="Proteomes" id="UP000283992">
    <property type="component" value="Unassembled WGS sequence"/>
</dbReference>
<dbReference type="InterPro" id="IPR036388">
    <property type="entry name" value="WH-like_DNA-bd_sf"/>
</dbReference>
<evidence type="ECO:0000313" key="8">
    <source>
        <dbReference type="EMBL" id="RHD00373.1"/>
    </source>
</evidence>
<evidence type="ECO:0000313" key="13">
    <source>
        <dbReference type="Proteomes" id="UP000286137"/>
    </source>
</evidence>
<sequence>MEKKQSRYLTHEGISLWLETGTIEAGGKQAELTKNELRIMYYLFEHDGVICTRADLIEYLWDNRLYSDTSYHNEELKSLTRYRFDKVKERAKLKSSVSRLVCILFPELERLVPTLHMASVYALLCGFPSADAVANAHLTRLSNLLFDSSKGRYGKDTAVMFRDAARSSIGSHMPAKSLKLKHTIKLIRELAIEIDEIEAAIKRIMDEEIQSPIFTIPGISYRMGAMIIAEIGDFSRFIPQIRYSHMQECLPPLINPDS</sequence>
<evidence type="ECO:0000259" key="2">
    <source>
        <dbReference type="Pfam" id="PF00486"/>
    </source>
</evidence>
<evidence type="ECO:0000313" key="7">
    <source>
        <dbReference type="EMBL" id="RGQ59152.1"/>
    </source>
</evidence>
<dbReference type="Proteomes" id="UP001296643">
    <property type="component" value="Unassembled WGS sequence"/>
</dbReference>
<dbReference type="EMBL" id="QRLN01000015">
    <property type="protein sequence ID" value="RHJ10563.1"/>
    <property type="molecule type" value="Genomic_DNA"/>
</dbReference>
<name>A0A2N5NNB5_MEDGN</name>
<dbReference type="GO" id="GO:0003677">
    <property type="term" value="F:DNA binding"/>
    <property type="evidence" value="ECO:0007669"/>
    <property type="project" value="UniProtKB-KW"/>
</dbReference>
<evidence type="ECO:0000313" key="14">
    <source>
        <dbReference type="Proteomes" id="UP001296581"/>
    </source>
</evidence>
<dbReference type="EMBL" id="JAAIRM010000037">
    <property type="protein sequence ID" value="NSI20630.1"/>
    <property type="molecule type" value="Genomic_DNA"/>
</dbReference>
<dbReference type="GO" id="GO:0006355">
    <property type="term" value="P:regulation of DNA-templated transcription"/>
    <property type="evidence" value="ECO:0007669"/>
    <property type="project" value="InterPro"/>
</dbReference>
<evidence type="ECO:0000313" key="9">
    <source>
        <dbReference type="EMBL" id="RHJ10563.1"/>
    </source>
</evidence>
<dbReference type="PANTHER" id="PTHR33055:SF15">
    <property type="entry name" value="TRANSPOSASE-RELATED"/>
    <property type="match status" value="1"/>
</dbReference>
<accession>A0A2N5NNB5</accession>
<evidence type="ECO:0000313" key="10">
    <source>
        <dbReference type="Proteomes" id="UP000260808"/>
    </source>
</evidence>